<keyword evidence="7" id="KW-0770">Synapse</keyword>
<dbReference type="InterPro" id="IPR036034">
    <property type="entry name" value="PDZ_sf"/>
</dbReference>
<dbReference type="InterPro" id="IPR001478">
    <property type="entry name" value="PDZ"/>
</dbReference>
<evidence type="ECO:0000256" key="12">
    <source>
        <dbReference type="SAM" id="MobiDB-lite"/>
    </source>
</evidence>
<evidence type="ECO:0000256" key="5">
    <source>
        <dbReference type="ARBA" id="ARBA00022782"/>
    </source>
</evidence>
<organism evidence="14 15">
    <name type="scientific">Euroglyphus maynei</name>
    <name type="common">Mayne's house dust mite</name>
    <dbReference type="NCBI Taxonomy" id="6958"/>
    <lineage>
        <taxon>Eukaryota</taxon>
        <taxon>Metazoa</taxon>
        <taxon>Ecdysozoa</taxon>
        <taxon>Arthropoda</taxon>
        <taxon>Chelicerata</taxon>
        <taxon>Arachnida</taxon>
        <taxon>Acari</taxon>
        <taxon>Acariformes</taxon>
        <taxon>Sarcoptiformes</taxon>
        <taxon>Astigmata</taxon>
        <taxon>Psoroptidia</taxon>
        <taxon>Analgoidea</taxon>
        <taxon>Pyroglyphidae</taxon>
        <taxon>Pyroglyphinae</taxon>
        <taxon>Euroglyphus</taxon>
    </lineage>
</organism>
<dbReference type="OrthoDB" id="62701at2759"/>
<comment type="caution">
    <text evidence="14">The sequence shown here is derived from an EMBL/GenBank/DDBJ whole genome shotgun (WGS) entry which is preliminary data.</text>
</comment>
<dbReference type="GO" id="GO:0030425">
    <property type="term" value="C:dendrite"/>
    <property type="evidence" value="ECO:0007669"/>
    <property type="project" value="TreeGrafter"/>
</dbReference>
<keyword evidence="3" id="KW-0963">Cytoplasm</keyword>
<evidence type="ECO:0000313" key="15">
    <source>
        <dbReference type="Proteomes" id="UP000194236"/>
    </source>
</evidence>
<dbReference type="InterPro" id="IPR043446">
    <property type="entry name" value="Neurabin-like"/>
</dbReference>
<dbReference type="GO" id="GO:0015629">
    <property type="term" value="C:actin cytoskeleton"/>
    <property type="evidence" value="ECO:0007669"/>
    <property type="project" value="TreeGrafter"/>
</dbReference>
<keyword evidence="9" id="KW-0009">Actin-binding</keyword>
<feature type="compositionally biased region" description="Polar residues" evidence="12">
    <location>
        <begin position="23"/>
        <end position="81"/>
    </location>
</feature>
<dbReference type="GO" id="GO:0051015">
    <property type="term" value="F:actin filament binding"/>
    <property type="evidence" value="ECO:0007669"/>
    <property type="project" value="TreeGrafter"/>
</dbReference>
<dbReference type="Gene3D" id="2.30.42.10">
    <property type="match status" value="1"/>
</dbReference>
<evidence type="ECO:0000256" key="4">
    <source>
        <dbReference type="ARBA" id="ARBA00022553"/>
    </source>
</evidence>
<keyword evidence="6" id="KW-0524">Neurogenesis</keyword>
<feature type="non-terminal residue" evidence="14">
    <location>
        <position position="364"/>
    </location>
</feature>
<dbReference type="Proteomes" id="UP000194236">
    <property type="component" value="Unassembled WGS sequence"/>
</dbReference>
<evidence type="ECO:0000256" key="10">
    <source>
        <dbReference type="ARBA" id="ARBA00023212"/>
    </source>
</evidence>
<dbReference type="EMBL" id="MUJZ01024814">
    <property type="protein sequence ID" value="OTF79111.1"/>
    <property type="molecule type" value="Genomic_DNA"/>
</dbReference>
<evidence type="ECO:0000256" key="1">
    <source>
        <dbReference type="ARBA" id="ARBA00004245"/>
    </source>
</evidence>
<dbReference type="SUPFAM" id="SSF50156">
    <property type="entry name" value="PDZ domain-like"/>
    <property type="match status" value="1"/>
</dbReference>
<evidence type="ECO:0000256" key="11">
    <source>
        <dbReference type="ARBA" id="ARBA00034103"/>
    </source>
</evidence>
<reference evidence="14 15" key="1">
    <citation type="submission" date="2017-03" db="EMBL/GenBank/DDBJ databases">
        <title>Genome Survey of Euroglyphus maynei.</title>
        <authorList>
            <person name="Arlian L.G."/>
            <person name="Morgan M.S."/>
            <person name="Rider S.D."/>
        </authorList>
    </citation>
    <scope>NUCLEOTIDE SEQUENCE [LARGE SCALE GENOMIC DNA]</scope>
    <source>
        <strain evidence="14">Arlian Lab</strain>
        <tissue evidence="14">Whole body</tissue>
    </source>
</reference>
<dbReference type="GO" id="GO:0019722">
    <property type="term" value="P:calcium-mediated signaling"/>
    <property type="evidence" value="ECO:0007669"/>
    <property type="project" value="TreeGrafter"/>
</dbReference>
<keyword evidence="5" id="KW-0221">Differentiation</keyword>
<dbReference type="AlphaFoldDB" id="A0A1Y3BDW8"/>
<evidence type="ECO:0000259" key="13">
    <source>
        <dbReference type="PROSITE" id="PS50106"/>
    </source>
</evidence>
<evidence type="ECO:0000313" key="14">
    <source>
        <dbReference type="EMBL" id="OTF79111.1"/>
    </source>
</evidence>
<dbReference type="Pfam" id="PF00595">
    <property type="entry name" value="PDZ"/>
    <property type="match status" value="1"/>
</dbReference>
<evidence type="ECO:0000256" key="6">
    <source>
        <dbReference type="ARBA" id="ARBA00022902"/>
    </source>
</evidence>
<evidence type="ECO:0000256" key="9">
    <source>
        <dbReference type="ARBA" id="ARBA00023203"/>
    </source>
</evidence>
<dbReference type="InterPro" id="IPR040645">
    <property type="entry name" value="Neurabin-1/2_PDZ"/>
</dbReference>
<dbReference type="SMART" id="SM00228">
    <property type="entry name" value="PDZ"/>
    <property type="match status" value="1"/>
</dbReference>
<keyword evidence="8" id="KW-0175">Coiled coil</keyword>
<dbReference type="PANTHER" id="PTHR16154:SF6">
    <property type="entry name" value="SPINOPHILIN, ISOFORM J"/>
    <property type="match status" value="1"/>
</dbReference>
<accession>A0A1Y3BDW8</accession>
<protein>
    <submittedName>
        <fullName evidence="14">PDZ domain containing protein</fullName>
    </submittedName>
</protein>
<evidence type="ECO:0000256" key="3">
    <source>
        <dbReference type="ARBA" id="ARBA00022490"/>
    </source>
</evidence>
<dbReference type="GO" id="GO:0031175">
    <property type="term" value="P:neuron projection development"/>
    <property type="evidence" value="ECO:0007669"/>
    <property type="project" value="TreeGrafter"/>
</dbReference>
<dbReference type="Pfam" id="PF17817">
    <property type="entry name" value="PDZ_5"/>
    <property type="match status" value="1"/>
</dbReference>
<keyword evidence="10" id="KW-0206">Cytoskeleton</keyword>
<feature type="non-terminal residue" evidence="14">
    <location>
        <position position="1"/>
    </location>
</feature>
<sequence length="364" mass="40742">QQQQQHDNNNHVETKLVNDSEETTNVRVKNHTSNEIVSNHNHDQPSTGPSNSNASTKESSPVSDSEPTIQQHLLQSNKSSSIVSCSQDQLLDRIVEQITDPLDKLSNVDLNSCDISGIPDDVNIDECLNNVGVVTDEDAQRLLKEQQNNDQQSNNSASMDNNKIIDEKVREEESELIFIDNIPFHRRKDGEIYMEAPGIPPEEYDDVEEFFHDPQQTDQYDLETGDTIMPQRKRNSKVRFSSDPIKVFMTYSAEEYDRRNEEFDPVVASAEYELEKRIEKMDTFTVEIVKGDEGLGFSIIGMGVGADAGIEKLGIFVKTITEGGPVHRDGRIQPNDQIIEVDGKSLVGVTQSYAASVLRSTSGL</sequence>
<name>A0A1Y3BDW8_EURMA</name>
<feature type="domain" description="PDZ" evidence="13">
    <location>
        <begin position="285"/>
        <end position="364"/>
    </location>
</feature>
<feature type="region of interest" description="Disordered" evidence="12">
    <location>
        <begin position="1"/>
        <end position="81"/>
    </location>
</feature>
<evidence type="ECO:0000256" key="2">
    <source>
        <dbReference type="ARBA" id="ARBA00022473"/>
    </source>
</evidence>
<evidence type="ECO:0000256" key="7">
    <source>
        <dbReference type="ARBA" id="ARBA00023018"/>
    </source>
</evidence>
<evidence type="ECO:0000256" key="8">
    <source>
        <dbReference type="ARBA" id="ARBA00023054"/>
    </source>
</evidence>
<keyword evidence="2" id="KW-0217">Developmental protein</keyword>
<keyword evidence="4" id="KW-0597">Phosphoprotein</keyword>
<gene>
    <name evidence="14" type="ORF">BLA29_005778</name>
</gene>
<dbReference type="GO" id="GO:0007015">
    <property type="term" value="P:actin filament organization"/>
    <property type="evidence" value="ECO:0007669"/>
    <property type="project" value="TreeGrafter"/>
</dbReference>
<feature type="compositionally biased region" description="Basic and acidic residues" evidence="12">
    <location>
        <begin position="8"/>
        <end position="18"/>
    </location>
</feature>
<comment type="subcellular location">
    <subcellularLocation>
        <location evidence="1">Cytoplasm</location>
        <location evidence="1">Cytoskeleton</location>
    </subcellularLocation>
    <subcellularLocation>
        <location evidence="11">Synapse</location>
    </subcellularLocation>
</comment>
<keyword evidence="15" id="KW-1185">Reference proteome</keyword>
<dbReference type="PANTHER" id="PTHR16154">
    <property type="entry name" value="NEURABIN"/>
    <property type="match status" value="1"/>
</dbReference>
<dbReference type="PROSITE" id="PS50106">
    <property type="entry name" value="PDZ"/>
    <property type="match status" value="1"/>
</dbReference>
<dbReference type="GO" id="GO:0005737">
    <property type="term" value="C:cytoplasm"/>
    <property type="evidence" value="ECO:0007669"/>
    <property type="project" value="TreeGrafter"/>
</dbReference>
<proteinExistence type="predicted"/>
<dbReference type="FunFam" id="2.30.42.10:FF:000010">
    <property type="entry name" value="Neurabin-1 isoform 1"/>
    <property type="match status" value="1"/>
</dbReference>
<dbReference type="GO" id="GO:0014069">
    <property type="term" value="C:postsynaptic density"/>
    <property type="evidence" value="ECO:0007669"/>
    <property type="project" value="TreeGrafter"/>
</dbReference>